<comment type="caution">
    <text evidence="1">The sequence shown here is derived from an EMBL/GenBank/DDBJ whole genome shotgun (WGS) entry which is preliminary data.</text>
</comment>
<evidence type="ECO:0000313" key="2">
    <source>
        <dbReference type="Proteomes" id="UP000285378"/>
    </source>
</evidence>
<dbReference type="AlphaFoldDB" id="A0A423M7E0"/>
<reference evidence="1 2" key="1">
    <citation type="submission" date="2016-10" db="EMBL/GenBank/DDBJ databases">
        <title>Comparative genome analysis of multiple Pseudomonas spp. focuses on biocontrol and plant growth promoting traits.</title>
        <authorList>
            <person name="Tao X.-Y."/>
            <person name="Taylor C.G."/>
        </authorList>
    </citation>
    <scope>NUCLEOTIDE SEQUENCE [LARGE SCALE GENOMIC DNA]</scope>
    <source>
        <strain evidence="1 2">28B5</strain>
    </source>
</reference>
<dbReference type="Proteomes" id="UP000285378">
    <property type="component" value="Unassembled WGS sequence"/>
</dbReference>
<dbReference type="EMBL" id="MOBX01000015">
    <property type="protein sequence ID" value="RON78074.1"/>
    <property type="molecule type" value="Genomic_DNA"/>
</dbReference>
<dbReference type="RefSeq" id="WP_123453447.1">
    <property type="nucleotide sequence ID" value="NZ_MOBX01000015.1"/>
</dbReference>
<gene>
    <name evidence="1" type="ORF">BK670_22810</name>
</gene>
<name>A0A423M7E0_PSEFL</name>
<organism evidence="1 2">
    <name type="scientific">Pseudomonas fluorescens</name>
    <dbReference type="NCBI Taxonomy" id="294"/>
    <lineage>
        <taxon>Bacteria</taxon>
        <taxon>Pseudomonadati</taxon>
        <taxon>Pseudomonadota</taxon>
        <taxon>Gammaproteobacteria</taxon>
        <taxon>Pseudomonadales</taxon>
        <taxon>Pseudomonadaceae</taxon>
        <taxon>Pseudomonas</taxon>
    </lineage>
</organism>
<evidence type="ECO:0000313" key="1">
    <source>
        <dbReference type="EMBL" id="RON78074.1"/>
    </source>
</evidence>
<dbReference type="OrthoDB" id="8210390at2"/>
<protein>
    <recommendedName>
        <fullName evidence="3">DNA-binding domain-containing protein</fullName>
    </recommendedName>
</protein>
<evidence type="ECO:0008006" key="3">
    <source>
        <dbReference type="Google" id="ProtNLM"/>
    </source>
</evidence>
<accession>A0A423M7E0</accession>
<sequence length="268" mass="30994">MDAEQVWKLWRRLLRDETLQQQLYEAQGATQWLEHYPDDERAILQVYASQFERVKWFVENYQFRLVNSFINALETGAPLTLRALLNIGLDLPALSKAFLRQQNWLDYGPRVYGYCDAALGFLLERQELADYPQIRDLMGLERECVRLYTGLVDTCAVVPGHYQRTDGARIYQSSYALSQWLRDKSLLGRSRPEETSQHILVYLPEPEARHKFTLISPRAAHLYRCLEQPQSLATLMQILSSSATAQLSSEDLSLLGKLQQLNAIRMPV</sequence>
<proteinExistence type="predicted"/>